<feature type="transmembrane region" description="Helical" evidence="8">
    <location>
        <begin position="715"/>
        <end position="735"/>
    </location>
</feature>
<keyword evidence="4" id="KW-0067">ATP-binding</keyword>
<dbReference type="InterPro" id="IPR027417">
    <property type="entry name" value="P-loop_NTPase"/>
</dbReference>
<dbReference type="GO" id="GO:0140359">
    <property type="term" value="F:ABC-type transporter activity"/>
    <property type="evidence" value="ECO:0007669"/>
    <property type="project" value="InterPro"/>
</dbReference>
<evidence type="ECO:0000256" key="3">
    <source>
        <dbReference type="ARBA" id="ARBA00022741"/>
    </source>
</evidence>
<evidence type="ECO:0000256" key="6">
    <source>
        <dbReference type="ARBA" id="ARBA00023136"/>
    </source>
</evidence>
<feature type="domain" description="ABC transporter" evidence="9">
    <location>
        <begin position="305"/>
        <end position="473"/>
    </location>
</feature>
<accession>A0A914DX64</accession>
<sequence length="1146" mass="126727">MYQNGAKSESNGHIIEKLPDQENIGDEIDKKEEKEAPPPKVSLAKLWRYSSHCDLFLIIIGSLVSIITGLGFPFMSIVIGNISGGFINVTRLKDSPLSNITLKNGSTVHFNLTYTMHDFSHDVVKNCLEYTYIGAIVFAAAMTQVTCFLIVGENNSHRMRKSFFRSLLRQDISWFDKNSSGTLTSKMFEYDKALDAGKKDGIIKGVYIGAGLAATFLTIFGSYALAFWMGTNFVADGSMKPETVLTVFFSVMMGSMALGQAGQQFAVIGTAQGAAAAIFNIIDRKPEIDSSDLSGEKPNNIRGQISIKNIKFAYPTRPDIEILKGISLDAAPGQTVALVGSSGCGKSTIIQLLLRYYNPAEGSAYKTIVGERGTQLSGGQKQRIAIARALVRDPKILLLDEATSALDAESESVVQQALDKARQGRTTIVIAHRLSTIKNADKIIAMKNGQVVEVGTHESLIEHKGLYHELVNAQVFADVVEETPQKVGYNRQTSAISARSRLSSVSSIKDQRRGMSIDHDEEDEELKKGPEDIKSAKKRLKRDLEREGAKQQDFRKIFMYAKPEWKYLFIAVVASVVSGCVFPAFSLFFTQIMQVFSTPDVHKLRHDGHFISIMFLVLGAVMGTCLFCNAFFYGITSERLTMRLRSHLFRNIMRMDIAYFDMPHHSSGKISTRLATDAPNVKSALDYRLGGVFQSFVSIVCGVGIAFYYGWQMALLMIAIFPLAGVGQALQMKYFQGRSQKDKKDNENAGRLALEAIENVRTVQALTLEQKFYNMFAEFLLGPHKTHTTKALMQGLTYAFATSIPYFLYAAAFRFGLFLIEQDSMPPMHVMRVLFAISFTASTAGWAASYFPEYSKARLAAGIIFKMLGEKPKIDSLMPGGKKANIHGSVHIKSVHFAYPERPAVKVLQGLDLHVEPGQTLALVGPSGCGKSTVVSLLERFYDPLGGEVRIDGEDIRELNRIDGEDIRELNVGHVRSHIALVSQEPILFDCSIKENIMYGLDPRTVSMDQIKQACHLANIDKFIENNLPEGYETRVGEKGTQLSGGQKQRIAIARALIRNPKILLLDEATSALDTESESIVQQALDRASQGRTCIIIAHRLSTIVNADCIVVVKNGAIIEQGTHAELINKKGAYFHLTQKQNMKRE</sequence>
<dbReference type="PROSITE" id="PS50929">
    <property type="entry name" value="ABC_TM1F"/>
    <property type="match status" value="3"/>
</dbReference>
<dbReference type="InterPro" id="IPR039421">
    <property type="entry name" value="Type_1_exporter"/>
</dbReference>
<feature type="domain" description="ABC transmembrane type-1" evidence="10">
    <location>
        <begin position="569"/>
        <end position="856"/>
    </location>
</feature>
<dbReference type="CDD" id="cd18578">
    <property type="entry name" value="ABC_6TM_Pgp_ABCB1_D2_like"/>
    <property type="match status" value="1"/>
</dbReference>
<dbReference type="PROSITE" id="PS00211">
    <property type="entry name" value="ABC_TRANSPORTER_1"/>
    <property type="match status" value="2"/>
</dbReference>
<dbReference type="AlphaFoldDB" id="A0A914DX64"/>
<feature type="transmembrane region" description="Helical" evidence="8">
    <location>
        <begin position="206"/>
        <end position="231"/>
    </location>
</feature>
<organism evidence="11 12">
    <name type="scientific">Acrobeloides nanus</name>
    <dbReference type="NCBI Taxonomy" id="290746"/>
    <lineage>
        <taxon>Eukaryota</taxon>
        <taxon>Metazoa</taxon>
        <taxon>Ecdysozoa</taxon>
        <taxon>Nematoda</taxon>
        <taxon>Chromadorea</taxon>
        <taxon>Rhabditida</taxon>
        <taxon>Tylenchina</taxon>
        <taxon>Cephalobomorpha</taxon>
        <taxon>Cephaloboidea</taxon>
        <taxon>Cephalobidae</taxon>
        <taxon>Acrobeloides</taxon>
    </lineage>
</organism>
<dbReference type="InterPro" id="IPR003439">
    <property type="entry name" value="ABC_transporter-like_ATP-bd"/>
</dbReference>
<keyword evidence="3" id="KW-0547">Nucleotide-binding</keyword>
<dbReference type="PANTHER" id="PTHR43394:SF18">
    <property type="entry name" value="ABC TRANSPORTER B FAMILY MEMBER 11-LIKE"/>
    <property type="match status" value="1"/>
</dbReference>
<evidence type="ECO:0000256" key="5">
    <source>
        <dbReference type="ARBA" id="ARBA00022989"/>
    </source>
</evidence>
<dbReference type="Gene3D" id="1.20.1560.10">
    <property type="entry name" value="ABC transporter type 1, transmembrane domain"/>
    <property type="match status" value="3"/>
</dbReference>
<evidence type="ECO:0000313" key="11">
    <source>
        <dbReference type="Proteomes" id="UP000887540"/>
    </source>
</evidence>
<dbReference type="Pfam" id="PF00664">
    <property type="entry name" value="ABC_membrane"/>
    <property type="match status" value="3"/>
</dbReference>
<feature type="domain" description="ABC transporter" evidence="9">
    <location>
        <begin position="890"/>
        <end position="1140"/>
    </location>
</feature>
<comment type="subcellular location">
    <subcellularLocation>
        <location evidence="1">Membrane</location>
        <topology evidence="1">Multi-pass membrane protein</topology>
    </subcellularLocation>
</comment>
<keyword evidence="11" id="KW-1185">Reference proteome</keyword>
<feature type="transmembrane region" description="Helical" evidence="8">
    <location>
        <begin position="832"/>
        <end position="851"/>
    </location>
</feature>
<dbReference type="GO" id="GO:0016887">
    <property type="term" value="F:ATP hydrolysis activity"/>
    <property type="evidence" value="ECO:0007669"/>
    <property type="project" value="InterPro"/>
</dbReference>
<feature type="compositionally biased region" description="Basic and acidic residues" evidence="7">
    <location>
        <begin position="27"/>
        <end position="36"/>
    </location>
</feature>
<proteinExistence type="predicted"/>
<feature type="region of interest" description="Disordered" evidence="7">
    <location>
        <begin position="506"/>
        <end position="532"/>
    </location>
</feature>
<keyword evidence="6 8" id="KW-0472">Membrane</keyword>
<dbReference type="GO" id="GO:0005524">
    <property type="term" value="F:ATP binding"/>
    <property type="evidence" value="ECO:0007669"/>
    <property type="project" value="UniProtKB-KW"/>
</dbReference>
<dbReference type="CDD" id="cd03249">
    <property type="entry name" value="ABC_MTABC3_MDL1_MDL2"/>
    <property type="match status" value="1"/>
</dbReference>
<evidence type="ECO:0000256" key="2">
    <source>
        <dbReference type="ARBA" id="ARBA00022692"/>
    </source>
</evidence>
<dbReference type="InterPro" id="IPR003593">
    <property type="entry name" value="AAA+_ATPase"/>
</dbReference>
<reference evidence="12" key="1">
    <citation type="submission" date="2022-11" db="UniProtKB">
        <authorList>
            <consortium name="WormBaseParasite"/>
        </authorList>
    </citation>
    <scope>IDENTIFICATION</scope>
</reference>
<evidence type="ECO:0000259" key="10">
    <source>
        <dbReference type="PROSITE" id="PS50929"/>
    </source>
</evidence>
<dbReference type="WBParaSite" id="ACRNAN_scaffold440.g20789.t2">
    <property type="protein sequence ID" value="ACRNAN_scaffold440.g20789.t2"/>
    <property type="gene ID" value="ACRNAN_scaffold440.g20789"/>
</dbReference>
<dbReference type="SUPFAM" id="SSF52540">
    <property type="entry name" value="P-loop containing nucleoside triphosphate hydrolases"/>
    <property type="match status" value="2"/>
</dbReference>
<dbReference type="InterPro" id="IPR036640">
    <property type="entry name" value="ABC1_TM_sf"/>
</dbReference>
<feature type="transmembrane region" description="Helical" evidence="8">
    <location>
        <begin position="55"/>
        <end position="79"/>
    </location>
</feature>
<dbReference type="PANTHER" id="PTHR43394">
    <property type="entry name" value="ATP-DEPENDENT PERMEASE MDL1, MITOCHONDRIAL"/>
    <property type="match status" value="1"/>
</dbReference>
<dbReference type="SMART" id="SM00382">
    <property type="entry name" value="AAA"/>
    <property type="match status" value="2"/>
</dbReference>
<evidence type="ECO:0000256" key="4">
    <source>
        <dbReference type="ARBA" id="ARBA00022840"/>
    </source>
</evidence>
<feature type="transmembrane region" description="Helical" evidence="8">
    <location>
        <begin position="130"/>
        <end position="151"/>
    </location>
</feature>
<dbReference type="InterPro" id="IPR011527">
    <property type="entry name" value="ABC1_TM_dom"/>
</dbReference>
<evidence type="ECO:0000256" key="8">
    <source>
        <dbReference type="SAM" id="Phobius"/>
    </source>
</evidence>
<feature type="transmembrane region" description="Helical" evidence="8">
    <location>
        <begin position="609"/>
        <end position="635"/>
    </location>
</feature>
<dbReference type="FunFam" id="3.40.50.300:FF:002283">
    <property type="entry name" value="p-GlycoProtein related"/>
    <property type="match status" value="1"/>
</dbReference>
<keyword evidence="2 8" id="KW-0812">Transmembrane</keyword>
<feature type="transmembrane region" description="Helical" evidence="8">
    <location>
        <begin position="689"/>
        <end position="709"/>
    </location>
</feature>
<protein>
    <submittedName>
        <fullName evidence="12">p-glycoprotein</fullName>
    </submittedName>
</protein>
<evidence type="ECO:0000256" key="7">
    <source>
        <dbReference type="SAM" id="MobiDB-lite"/>
    </source>
</evidence>
<evidence type="ECO:0000313" key="12">
    <source>
        <dbReference type="WBParaSite" id="ACRNAN_scaffold440.g20789.t2"/>
    </source>
</evidence>
<feature type="compositionally biased region" description="Basic and acidic residues" evidence="7">
    <location>
        <begin position="509"/>
        <end position="518"/>
    </location>
</feature>
<evidence type="ECO:0000259" key="9">
    <source>
        <dbReference type="PROSITE" id="PS50893"/>
    </source>
</evidence>
<dbReference type="Pfam" id="PF00005">
    <property type="entry name" value="ABC_tran"/>
    <property type="match status" value="3"/>
</dbReference>
<feature type="compositionally biased region" description="Polar residues" evidence="7">
    <location>
        <begin position="1"/>
        <end position="11"/>
    </location>
</feature>
<dbReference type="InterPro" id="IPR017871">
    <property type="entry name" value="ABC_transporter-like_CS"/>
</dbReference>
<feature type="domain" description="ABC transmembrane type-1" evidence="10">
    <location>
        <begin position="189"/>
        <end position="270"/>
    </location>
</feature>
<dbReference type="FunFam" id="1.20.1560.10:FF:000121">
    <property type="entry name" value="ABC transporter B family member 9"/>
    <property type="match status" value="1"/>
</dbReference>
<dbReference type="CDD" id="cd18577">
    <property type="entry name" value="ABC_6TM_Pgp_ABCB1_D1_like"/>
    <property type="match status" value="1"/>
</dbReference>
<dbReference type="PROSITE" id="PS50893">
    <property type="entry name" value="ABC_TRANSPORTER_2"/>
    <property type="match status" value="2"/>
</dbReference>
<feature type="transmembrane region" description="Helical" evidence="8">
    <location>
        <begin position="565"/>
        <end position="589"/>
    </location>
</feature>
<feature type="domain" description="ABC transmembrane type-1" evidence="10">
    <location>
        <begin position="59"/>
        <end position="187"/>
    </location>
</feature>
<evidence type="ECO:0000256" key="1">
    <source>
        <dbReference type="ARBA" id="ARBA00004141"/>
    </source>
</evidence>
<keyword evidence="5 8" id="KW-1133">Transmembrane helix</keyword>
<feature type="transmembrane region" description="Helical" evidence="8">
    <location>
        <begin position="243"/>
        <end position="259"/>
    </location>
</feature>
<name>A0A914DX64_9BILA</name>
<dbReference type="Gene3D" id="3.40.50.300">
    <property type="entry name" value="P-loop containing nucleotide triphosphate hydrolases"/>
    <property type="match status" value="3"/>
</dbReference>
<dbReference type="Proteomes" id="UP000887540">
    <property type="component" value="Unplaced"/>
</dbReference>
<dbReference type="GO" id="GO:0016020">
    <property type="term" value="C:membrane"/>
    <property type="evidence" value="ECO:0007669"/>
    <property type="project" value="UniProtKB-SubCell"/>
</dbReference>
<feature type="transmembrane region" description="Helical" evidence="8">
    <location>
        <begin position="795"/>
        <end position="820"/>
    </location>
</feature>
<dbReference type="SUPFAM" id="SSF90123">
    <property type="entry name" value="ABC transporter transmembrane region"/>
    <property type="match status" value="2"/>
</dbReference>
<feature type="region of interest" description="Disordered" evidence="7">
    <location>
        <begin position="1"/>
        <end position="36"/>
    </location>
</feature>